<evidence type="ECO:0000313" key="2">
    <source>
        <dbReference type="EMBL" id="KFM59348.1"/>
    </source>
</evidence>
<organism evidence="2 3">
    <name type="scientific">Stegodyphus mimosarum</name>
    <name type="common">African social velvet spider</name>
    <dbReference type="NCBI Taxonomy" id="407821"/>
    <lineage>
        <taxon>Eukaryota</taxon>
        <taxon>Metazoa</taxon>
        <taxon>Ecdysozoa</taxon>
        <taxon>Arthropoda</taxon>
        <taxon>Chelicerata</taxon>
        <taxon>Arachnida</taxon>
        <taxon>Araneae</taxon>
        <taxon>Araneomorphae</taxon>
        <taxon>Entelegynae</taxon>
        <taxon>Eresoidea</taxon>
        <taxon>Eresidae</taxon>
        <taxon>Stegodyphus</taxon>
    </lineage>
</organism>
<dbReference type="OrthoDB" id="5775605at2759"/>
<reference evidence="2 3" key="1">
    <citation type="submission" date="2013-11" db="EMBL/GenBank/DDBJ databases">
        <title>Genome sequencing of Stegodyphus mimosarum.</title>
        <authorList>
            <person name="Bechsgaard J."/>
        </authorList>
    </citation>
    <scope>NUCLEOTIDE SEQUENCE [LARGE SCALE GENOMIC DNA]</scope>
</reference>
<sequence length="83" mass="9033">MTLSKEILVLDFGDEGVSTSLHHTPHSANETFVVQHSVGILEECASRTSVMALGVTTALLLVIYICTVAYFVAHQRAAKEFRA</sequence>
<proteinExistence type="predicted"/>
<name>A0A087T2K9_STEMI</name>
<feature type="non-terminal residue" evidence="2">
    <location>
        <position position="83"/>
    </location>
</feature>
<keyword evidence="1" id="KW-0472">Membrane</keyword>
<dbReference type="Proteomes" id="UP000054359">
    <property type="component" value="Unassembled WGS sequence"/>
</dbReference>
<dbReference type="AlphaFoldDB" id="A0A087T2K9"/>
<evidence type="ECO:0000256" key="1">
    <source>
        <dbReference type="SAM" id="Phobius"/>
    </source>
</evidence>
<keyword evidence="1" id="KW-0812">Transmembrane</keyword>
<dbReference type="EMBL" id="KK113104">
    <property type="protein sequence ID" value="KFM59348.1"/>
    <property type="molecule type" value="Genomic_DNA"/>
</dbReference>
<keyword evidence="1" id="KW-1133">Transmembrane helix</keyword>
<evidence type="ECO:0000313" key="3">
    <source>
        <dbReference type="Proteomes" id="UP000054359"/>
    </source>
</evidence>
<dbReference type="STRING" id="407821.A0A087T2K9"/>
<protein>
    <submittedName>
        <fullName evidence="2">Uncharacterized protein</fullName>
    </submittedName>
</protein>
<accession>A0A087T2K9</accession>
<keyword evidence="3" id="KW-1185">Reference proteome</keyword>
<feature type="transmembrane region" description="Helical" evidence="1">
    <location>
        <begin position="50"/>
        <end position="73"/>
    </location>
</feature>
<gene>
    <name evidence="2" type="ORF">X975_15286</name>
</gene>